<evidence type="ECO:0000313" key="2">
    <source>
        <dbReference type="EMBL" id="SDK12118.1"/>
    </source>
</evidence>
<dbReference type="STRING" id="683260.SAMN05421874_105193"/>
<keyword evidence="3" id="KW-1185">Reference proteome</keyword>
<name>A0A1G8ZAS4_9ACTN</name>
<feature type="compositionally biased region" description="Low complexity" evidence="1">
    <location>
        <begin position="154"/>
        <end position="164"/>
    </location>
</feature>
<accession>A0A1G8ZAS4</accession>
<feature type="region of interest" description="Disordered" evidence="1">
    <location>
        <begin position="1"/>
        <end position="33"/>
    </location>
</feature>
<evidence type="ECO:0000256" key="1">
    <source>
        <dbReference type="SAM" id="MobiDB-lite"/>
    </source>
</evidence>
<sequence>MVSVEAEQAQGSVACASTRPNQRHPRQRCRGRHPLWSAQNHQRAIHPAPARSDPCLASVDAASAGSAARTRRRGGGRLSAVGGAEEELFAAGAELVAEASEFAAAFLQFLHQGTEGAPVSEVGHRHPEHRNFTDERRPCLTLTGSTELAPTDGPNPRTPATPARRPARRLNGTLPHGAGRRPRGVLLSGTGRGPNSTLLDDIIRQPIGTPPSGNGWRLRSAIPGRAGRCLRGVVPGRAGRRPACGLVG</sequence>
<dbReference type="Proteomes" id="UP000198683">
    <property type="component" value="Unassembled WGS sequence"/>
</dbReference>
<gene>
    <name evidence="2" type="ORF">SAMN05421874_105193</name>
</gene>
<feature type="compositionally biased region" description="Basic residues" evidence="1">
    <location>
        <begin position="21"/>
        <end position="33"/>
    </location>
</feature>
<feature type="region of interest" description="Disordered" evidence="1">
    <location>
        <begin position="144"/>
        <end position="215"/>
    </location>
</feature>
<dbReference type="AlphaFoldDB" id="A0A1G8ZAS4"/>
<dbReference type="EMBL" id="FNFB01000005">
    <property type="protein sequence ID" value="SDK12118.1"/>
    <property type="molecule type" value="Genomic_DNA"/>
</dbReference>
<protein>
    <submittedName>
        <fullName evidence="2">Uncharacterized protein</fullName>
    </submittedName>
</protein>
<evidence type="ECO:0000313" key="3">
    <source>
        <dbReference type="Proteomes" id="UP000198683"/>
    </source>
</evidence>
<organism evidence="2 3">
    <name type="scientific">Nonomuraea maritima</name>
    <dbReference type="NCBI Taxonomy" id="683260"/>
    <lineage>
        <taxon>Bacteria</taxon>
        <taxon>Bacillati</taxon>
        <taxon>Actinomycetota</taxon>
        <taxon>Actinomycetes</taxon>
        <taxon>Streptosporangiales</taxon>
        <taxon>Streptosporangiaceae</taxon>
        <taxon>Nonomuraea</taxon>
    </lineage>
</organism>
<proteinExistence type="predicted"/>
<reference evidence="2 3" key="1">
    <citation type="submission" date="2016-10" db="EMBL/GenBank/DDBJ databases">
        <authorList>
            <person name="de Groot N.N."/>
        </authorList>
    </citation>
    <scope>NUCLEOTIDE SEQUENCE [LARGE SCALE GENOMIC DNA]</scope>
    <source>
        <strain evidence="2 3">CGMCC 4.5681</strain>
    </source>
</reference>